<keyword evidence="2" id="KW-1185">Reference proteome</keyword>
<comment type="caution">
    <text evidence="1">The sequence shown here is derived from an EMBL/GenBank/DDBJ whole genome shotgun (WGS) entry which is preliminary data.</text>
</comment>
<protein>
    <submittedName>
        <fullName evidence="1">Uncharacterized protein</fullName>
    </submittedName>
</protein>
<name>A0A255YXN7_9SPHN</name>
<proteinExistence type="predicted"/>
<dbReference type="Proteomes" id="UP000216991">
    <property type="component" value="Unassembled WGS sequence"/>
</dbReference>
<dbReference type="AlphaFoldDB" id="A0A255YXN7"/>
<dbReference type="SUPFAM" id="SSF48452">
    <property type="entry name" value="TPR-like"/>
    <property type="match status" value="1"/>
</dbReference>
<accession>A0A255YXN7</accession>
<organism evidence="1 2">
    <name type="scientific">Sandarakinorhabdus cyanobacteriorum</name>
    <dbReference type="NCBI Taxonomy" id="1981098"/>
    <lineage>
        <taxon>Bacteria</taxon>
        <taxon>Pseudomonadati</taxon>
        <taxon>Pseudomonadota</taxon>
        <taxon>Alphaproteobacteria</taxon>
        <taxon>Sphingomonadales</taxon>
        <taxon>Sphingosinicellaceae</taxon>
        <taxon>Sandarakinorhabdus</taxon>
    </lineage>
</organism>
<dbReference type="EMBL" id="NOXT01000072">
    <property type="protein sequence ID" value="OYQ33997.1"/>
    <property type="molecule type" value="Genomic_DNA"/>
</dbReference>
<evidence type="ECO:0000313" key="1">
    <source>
        <dbReference type="EMBL" id="OYQ33997.1"/>
    </source>
</evidence>
<gene>
    <name evidence="1" type="ORF">CHU93_02745</name>
</gene>
<dbReference type="InterPro" id="IPR011990">
    <property type="entry name" value="TPR-like_helical_dom_sf"/>
</dbReference>
<dbReference type="Gene3D" id="1.25.40.10">
    <property type="entry name" value="Tetratricopeptide repeat domain"/>
    <property type="match status" value="1"/>
</dbReference>
<reference evidence="1 2" key="1">
    <citation type="submission" date="2017-07" db="EMBL/GenBank/DDBJ databases">
        <title>Sandarakinorhabdus cyanobacteriorum sp. nov., a novel bacterium isolated from cyanobacterial aggregates in a eutrophic lake.</title>
        <authorList>
            <person name="Cai H."/>
        </authorList>
    </citation>
    <scope>NUCLEOTIDE SEQUENCE [LARGE SCALE GENOMIC DNA]</scope>
    <source>
        <strain evidence="1 2">TH057</strain>
    </source>
</reference>
<evidence type="ECO:0000313" key="2">
    <source>
        <dbReference type="Proteomes" id="UP000216991"/>
    </source>
</evidence>
<sequence>MRAYTGGRSFTFSRLERKAPEPVAVTVRELPASADDLLLMMAMLDTRGGALADRTSALARVQVAAARHPGDALATRTLAMAELYLGDANKAVALLDDLMTAAPDDAELLRLKAQALLRLDFATNRGDARRLLVRAVKAVPNDWRAMHIYIHTHDIAHADLANSVFDVVQAMAGLAPQVDGVVIDLATVLVRRRRFADAAKVLEPLAYAPHGGRIANWAILLRNAAVESDGKRFVDLLDQGPPKDELPPAAPK</sequence>